<dbReference type="EMBL" id="OU015569">
    <property type="protein sequence ID" value="CAG5096558.1"/>
    <property type="molecule type" value="Genomic_DNA"/>
</dbReference>
<dbReference type="InterPro" id="IPR000626">
    <property type="entry name" value="Ubiquitin-like_dom"/>
</dbReference>
<gene>
    <name evidence="10" type="ORF">OKIOD_LOCUS6233</name>
</gene>
<evidence type="ECO:0000256" key="4">
    <source>
        <dbReference type="ARBA" id="ARBA00022786"/>
    </source>
</evidence>
<reference evidence="10 11" key="1">
    <citation type="submission" date="2021-04" db="EMBL/GenBank/DDBJ databases">
        <authorList>
            <person name="Bliznina A."/>
        </authorList>
    </citation>
    <scope>NUCLEOTIDE SEQUENCE [LARGE SCALE GENOMIC DNA]</scope>
</reference>
<keyword evidence="11" id="KW-1185">Reference proteome</keyword>
<keyword evidence="4 7" id="KW-0833">Ubl conjugation pathway</keyword>
<proteinExistence type="inferred from homology"/>
<evidence type="ECO:0000256" key="2">
    <source>
        <dbReference type="ARBA" id="ARBA00008739"/>
    </source>
</evidence>
<evidence type="ECO:0000313" key="11">
    <source>
        <dbReference type="Proteomes" id="UP001158576"/>
    </source>
</evidence>
<dbReference type="CDD" id="cd16104">
    <property type="entry name" value="Ubl_USP14_like"/>
    <property type="match status" value="1"/>
</dbReference>
<evidence type="ECO:0000313" key="10">
    <source>
        <dbReference type="EMBL" id="CAG5096558.1"/>
    </source>
</evidence>
<dbReference type="Gene3D" id="3.90.70.10">
    <property type="entry name" value="Cysteine proteinases"/>
    <property type="match status" value="1"/>
</dbReference>
<name>A0ABN7SAH3_OIKDI</name>
<comment type="catalytic activity">
    <reaction evidence="1 7">
        <text>Thiol-dependent hydrolysis of ester, thioester, amide, peptide and isopeptide bonds formed by the C-terminal Gly of ubiquitin (a 76-residue protein attached to proteins as an intracellular targeting signal).</text>
        <dbReference type="EC" id="3.4.19.12"/>
    </reaction>
</comment>
<feature type="domain" description="USP" evidence="9">
    <location>
        <begin position="126"/>
        <end position="478"/>
    </location>
</feature>
<evidence type="ECO:0000256" key="7">
    <source>
        <dbReference type="RuleBase" id="RU366025"/>
    </source>
</evidence>
<dbReference type="EC" id="3.4.19.12" evidence="7"/>
<dbReference type="InterPro" id="IPR019954">
    <property type="entry name" value="Ubiquitin_CS"/>
</dbReference>
<evidence type="ECO:0000256" key="6">
    <source>
        <dbReference type="ARBA" id="ARBA00022807"/>
    </source>
</evidence>
<keyword evidence="5 7" id="KW-0378">Hydrolase</keyword>
<dbReference type="InterPro" id="IPR044635">
    <property type="entry name" value="UBP14-like"/>
</dbReference>
<dbReference type="Proteomes" id="UP001158576">
    <property type="component" value="Chromosome XSR"/>
</dbReference>
<dbReference type="InterPro" id="IPR029071">
    <property type="entry name" value="Ubiquitin-like_domsf"/>
</dbReference>
<keyword evidence="3 7" id="KW-0645">Protease</keyword>
<dbReference type="Pfam" id="PF00443">
    <property type="entry name" value="UCH"/>
    <property type="match status" value="1"/>
</dbReference>
<dbReference type="InterPro" id="IPR028889">
    <property type="entry name" value="USP"/>
</dbReference>
<keyword evidence="6 7" id="KW-0788">Thiol protease</keyword>
<dbReference type="InterPro" id="IPR038765">
    <property type="entry name" value="Papain-like_cys_pep_sf"/>
</dbReference>
<dbReference type="PROSITE" id="PS00972">
    <property type="entry name" value="USP_1"/>
    <property type="match status" value="1"/>
</dbReference>
<sequence length="498" mass="56948">MGQFDVNIKWGKEKFNDITVNTDEAPEIFKAQLFALTNVPPERQKIMIKGGVLKDSWDNFQGKLKNGAMIMLMGSADPLPEKPKELPRFMEDMADAEMNQDCSHVGPYCCIYDVKGEFFRVAKIPVGIENLGNTCYLNSVIQCLRVIPELKTALQEYSQSDAFVKQLKDLWNSLDNSPEAAKPIAFLLVLHANFPIFAERGPQGGLKQQDANEAWLSICRYLHQLPGAGNKDLMEELFGVQYRSETKCIEEGGETEAKVETDKQLSISCFIDTDVKYLLTGLKKNLVEKIEKKSEKLDRQAQYEKNSTIERLPHYLAVNFIRFYYKTGTQNSAKILKDVKFQTEFDAWDLCGPNLQEKLKPNREKLKLLTDKELDLLSRKKKNGVRKIEPPKYTQFEKTHFDEDHGSNNHGWYTLKAVLTHKGRSIDGGHYIAWTKQEDGRWIKFDDDKATVVTEEEVLALSGGGDWHTAYICIFETKKLPVFTPDLENDQMENMETS</sequence>
<dbReference type="SUPFAM" id="SSF54236">
    <property type="entry name" value="Ubiquitin-like"/>
    <property type="match status" value="1"/>
</dbReference>
<dbReference type="Gene3D" id="3.10.20.90">
    <property type="entry name" value="Phosphatidylinositol 3-kinase Catalytic Subunit, Chain A, domain 1"/>
    <property type="match status" value="1"/>
</dbReference>
<dbReference type="PANTHER" id="PTHR43982:SF1">
    <property type="entry name" value="UBIQUITIN CARBOXYL-TERMINAL HYDROLASE 14"/>
    <property type="match status" value="1"/>
</dbReference>
<dbReference type="PANTHER" id="PTHR43982">
    <property type="entry name" value="UBIQUITIN CARBOXYL-TERMINAL HYDROLASE"/>
    <property type="match status" value="1"/>
</dbReference>
<dbReference type="PROSITE" id="PS00973">
    <property type="entry name" value="USP_2"/>
    <property type="match status" value="1"/>
</dbReference>
<dbReference type="SMART" id="SM00213">
    <property type="entry name" value="UBQ"/>
    <property type="match status" value="1"/>
</dbReference>
<dbReference type="Pfam" id="PF00240">
    <property type="entry name" value="ubiquitin"/>
    <property type="match status" value="1"/>
</dbReference>
<organism evidence="10 11">
    <name type="scientific">Oikopleura dioica</name>
    <name type="common">Tunicate</name>
    <dbReference type="NCBI Taxonomy" id="34765"/>
    <lineage>
        <taxon>Eukaryota</taxon>
        <taxon>Metazoa</taxon>
        <taxon>Chordata</taxon>
        <taxon>Tunicata</taxon>
        <taxon>Appendicularia</taxon>
        <taxon>Copelata</taxon>
        <taxon>Oikopleuridae</taxon>
        <taxon>Oikopleura</taxon>
    </lineage>
</organism>
<comment type="similarity">
    <text evidence="2">Belongs to the peptidase C19 family. USP14/UBP6 subfamily.</text>
</comment>
<evidence type="ECO:0000256" key="3">
    <source>
        <dbReference type="ARBA" id="ARBA00022670"/>
    </source>
</evidence>
<evidence type="ECO:0000256" key="5">
    <source>
        <dbReference type="ARBA" id="ARBA00022801"/>
    </source>
</evidence>
<dbReference type="InterPro" id="IPR001394">
    <property type="entry name" value="Peptidase_C19_UCH"/>
</dbReference>
<protein>
    <recommendedName>
        <fullName evidence="7">Ubiquitin carboxyl-terminal hydrolase</fullName>
        <ecNumber evidence="7">3.4.19.12</ecNumber>
    </recommendedName>
</protein>
<dbReference type="PROSITE" id="PS50053">
    <property type="entry name" value="UBIQUITIN_2"/>
    <property type="match status" value="1"/>
</dbReference>
<accession>A0ABN7SAH3</accession>
<dbReference type="PROSITE" id="PS50235">
    <property type="entry name" value="USP_3"/>
    <property type="match status" value="1"/>
</dbReference>
<dbReference type="PROSITE" id="PS00299">
    <property type="entry name" value="UBIQUITIN_1"/>
    <property type="match status" value="1"/>
</dbReference>
<evidence type="ECO:0000256" key="1">
    <source>
        <dbReference type="ARBA" id="ARBA00000707"/>
    </source>
</evidence>
<evidence type="ECO:0000259" key="9">
    <source>
        <dbReference type="PROSITE" id="PS50235"/>
    </source>
</evidence>
<feature type="domain" description="Ubiquitin-like" evidence="8">
    <location>
        <begin position="4"/>
        <end position="73"/>
    </location>
</feature>
<dbReference type="SUPFAM" id="SSF54001">
    <property type="entry name" value="Cysteine proteinases"/>
    <property type="match status" value="1"/>
</dbReference>
<evidence type="ECO:0000259" key="8">
    <source>
        <dbReference type="PROSITE" id="PS50053"/>
    </source>
</evidence>
<dbReference type="InterPro" id="IPR018200">
    <property type="entry name" value="USP_CS"/>
</dbReference>